<name>A0ACB9S9K7_9MYRT</name>
<dbReference type="EMBL" id="CM042881">
    <property type="protein sequence ID" value="KAI4386721.1"/>
    <property type="molecule type" value="Genomic_DNA"/>
</dbReference>
<proteinExistence type="predicted"/>
<dbReference type="Proteomes" id="UP001057402">
    <property type="component" value="Chromosome 2"/>
</dbReference>
<comment type="caution">
    <text evidence="1">The sequence shown here is derived from an EMBL/GenBank/DDBJ whole genome shotgun (WGS) entry which is preliminary data.</text>
</comment>
<organism evidence="1 2">
    <name type="scientific">Melastoma candidum</name>
    <dbReference type="NCBI Taxonomy" id="119954"/>
    <lineage>
        <taxon>Eukaryota</taxon>
        <taxon>Viridiplantae</taxon>
        <taxon>Streptophyta</taxon>
        <taxon>Embryophyta</taxon>
        <taxon>Tracheophyta</taxon>
        <taxon>Spermatophyta</taxon>
        <taxon>Magnoliopsida</taxon>
        <taxon>eudicotyledons</taxon>
        <taxon>Gunneridae</taxon>
        <taxon>Pentapetalae</taxon>
        <taxon>rosids</taxon>
        <taxon>malvids</taxon>
        <taxon>Myrtales</taxon>
        <taxon>Melastomataceae</taxon>
        <taxon>Melastomatoideae</taxon>
        <taxon>Melastomateae</taxon>
        <taxon>Melastoma</taxon>
    </lineage>
</organism>
<accession>A0ACB9S9K7</accession>
<gene>
    <name evidence="1" type="ORF">MLD38_004629</name>
</gene>
<evidence type="ECO:0000313" key="2">
    <source>
        <dbReference type="Proteomes" id="UP001057402"/>
    </source>
</evidence>
<reference evidence="2" key="1">
    <citation type="journal article" date="2023" name="Front. Plant Sci.">
        <title>Chromosomal-level genome assembly of Melastoma candidum provides insights into trichome evolution.</title>
        <authorList>
            <person name="Zhong Y."/>
            <person name="Wu W."/>
            <person name="Sun C."/>
            <person name="Zou P."/>
            <person name="Liu Y."/>
            <person name="Dai S."/>
            <person name="Zhou R."/>
        </authorList>
    </citation>
    <scope>NUCLEOTIDE SEQUENCE [LARGE SCALE GENOMIC DNA]</scope>
</reference>
<protein>
    <submittedName>
        <fullName evidence="1">Uncharacterized protein</fullName>
    </submittedName>
</protein>
<evidence type="ECO:0000313" key="1">
    <source>
        <dbReference type="EMBL" id="KAI4386721.1"/>
    </source>
</evidence>
<sequence length="618" mass="69407">MGSKLLSFGMVSRHRRSKSFPDKNKVAEDGSDASLDDSRLTKQVVSPAKDCGKKLKKKPSLCSETHNSLKQEIMLLEKRLQDQFKVRHALEKALGYRTCQGNGNDDVLMPKPATELIKEIATLELEVAYLEQYLLTLYRKAFDQQPSSVSPQSAKHSSITEENPMTPVDTPRRRLLEVTIPDTATAKKMEDAAIHSRHELASGLSEEEKSVDPGVQRCHSSLSQCSAAFAARNSPPEDSSLKAVRACLSQPMSMLEYTQKSATSIVSLAEYLGTNISDHVLETPNKLSEDMVRCMSVIYCKLADSSPGHQGSSSPVSSSSSKSGFSPQDRRDPESPGFRNGSSFETRLENPFHVEGLKEFSGPYSSMIEVPWIYGDSQKLVDIEPLLQKYRSFITRLEEVDLGRLKHEEKLAFWINIHNALVMHAFLAYGIPQNSVRRTIQLLKAAYNVGGHTISSDTIQGTILGCRMSRPGQWIRMILSPRKKYKNGDKRQAYVVERPEPRLHFALCYGSHSDPAVRVYTPRNISQELGTAKEEYIRATFGQHKDKKILLPKVVESFAKDSGMCPADIIDMVRKCLPDTVRKSLNKWPAGKWASHKSIEWMPYNFSFRYLITKDLSK</sequence>
<keyword evidence="2" id="KW-1185">Reference proteome</keyword>